<evidence type="ECO:0000256" key="6">
    <source>
        <dbReference type="ARBA" id="ARBA00022840"/>
    </source>
</evidence>
<dbReference type="InterPro" id="IPR050406">
    <property type="entry name" value="FGGY_Carb_Kinase"/>
</dbReference>
<feature type="domain" description="Carbohydrate kinase FGGY N-terminal" evidence="10">
    <location>
        <begin position="3"/>
        <end position="244"/>
    </location>
</feature>
<keyword evidence="7 8" id="KW-0119">Carbohydrate metabolism</keyword>
<feature type="binding site" evidence="8">
    <location>
        <begin position="80"/>
        <end position="81"/>
    </location>
    <ligand>
        <name>substrate</name>
    </ligand>
</feature>
<dbReference type="PIRSF" id="PIRSF000538">
    <property type="entry name" value="GlpK"/>
    <property type="match status" value="1"/>
</dbReference>
<proteinExistence type="inferred from homology"/>
<keyword evidence="3 8" id="KW-0808">Transferase</keyword>
<comment type="similarity">
    <text evidence="1 8 9">Belongs to the FGGY kinase family.</text>
</comment>
<protein>
    <recommendedName>
        <fullName evidence="8 9">Xylulose kinase</fullName>
        <shortName evidence="8 9">Xylulokinase</shortName>
        <ecNumber evidence="8 9">2.7.1.17</ecNumber>
    </recommendedName>
</protein>
<evidence type="ECO:0000313" key="13">
    <source>
        <dbReference type="Proteomes" id="UP001163882"/>
    </source>
</evidence>
<dbReference type="GO" id="GO:0004856">
    <property type="term" value="F:D-xylulokinase activity"/>
    <property type="evidence" value="ECO:0007669"/>
    <property type="project" value="UniProtKB-EC"/>
</dbReference>
<dbReference type="PROSITE" id="PS00933">
    <property type="entry name" value="FGGY_KINASES_1"/>
    <property type="match status" value="1"/>
</dbReference>
<evidence type="ECO:0000259" key="10">
    <source>
        <dbReference type="Pfam" id="PF00370"/>
    </source>
</evidence>
<evidence type="ECO:0000313" key="12">
    <source>
        <dbReference type="EMBL" id="UYQ72248.1"/>
    </source>
</evidence>
<dbReference type="HAMAP" id="MF_02220">
    <property type="entry name" value="XylB"/>
    <property type="match status" value="1"/>
</dbReference>
<dbReference type="Gene3D" id="3.30.420.40">
    <property type="match status" value="2"/>
</dbReference>
<dbReference type="EMBL" id="CP107716">
    <property type="protein sequence ID" value="UYQ72248.1"/>
    <property type="molecule type" value="Genomic_DNA"/>
</dbReference>
<accession>A0ABY6INU7</accession>
<name>A0ABY6INU7_9HYPH</name>
<keyword evidence="13" id="KW-1185">Reference proteome</keyword>
<evidence type="ECO:0000256" key="1">
    <source>
        <dbReference type="ARBA" id="ARBA00009156"/>
    </source>
</evidence>
<evidence type="ECO:0000256" key="7">
    <source>
        <dbReference type="ARBA" id="ARBA00023277"/>
    </source>
</evidence>
<dbReference type="CDD" id="cd07808">
    <property type="entry name" value="ASKHA_NBD_FGGY_EcXK-like"/>
    <property type="match status" value="1"/>
</dbReference>
<dbReference type="NCBIfam" id="TIGR01312">
    <property type="entry name" value="XylB"/>
    <property type="match status" value="1"/>
</dbReference>
<evidence type="ECO:0000256" key="2">
    <source>
        <dbReference type="ARBA" id="ARBA00022629"/>
    </source>
</evidence>
<keyword evidence="2 8" id="KW-0859">Xylose metabolism</keyword>
<dbReference type="Pfam" id="PF02782">
    <property type="entry name" value="FGGY_C"/>
    <property type="match status" value="1"/>
</dbReference>
<dbReference type="Proteomes" id="UP001163882">
    <property type="component" value="Chromosome"/>
</dbReference>
<evidence type="ECO:0000256" key="4">
    <source>
        <dbReference type="ARBA" id="ARBA00022741"/>
    </source>
</evidence>
<reference evidence="12" key="1">
    <citation type="submission" date="2022-10" db="EMBL/GenBank/DDBJ databases">
        <title>YIM 151497 complete genome.</title>
        <authorList>
            <person name="Chen X."/>
        </authorList>
    </citation>
    <scope>NUCLEOTIDE SEQUENCE</scope>
    <source>
        <strain evidence="12">YIM 151497</strain>
    </source>
</reference>
<dbReference type="Pfam" id="PF00370">
    <property type="entry name" value="FGGY_N"/>
    <property type="match status" value="1"/>
</dbReference>
<dbReference type="InterPro" id="IPR006000">
    <property type="entry name" value="Xylulokinase"/>
</dbReference>
<evidence type="ECO:0000259" key="11">
    <source>
        <dbReference type="Pfam" id="PF02782"/>
    </source>
</evidence>
<dbReference type="InterPro" id="IPR018483">
    <property type="entry name" value="Carb_kinase_FGGY_CS"/>
</dbReference>
<keyword evidence="6 8" id="KW-0067">ATP-binding</keyword>
<dbReference type="PANTHER" id="PTHR43095:SF6">
    <property type="entry name" value="XYLULOSE KINASE"/>
    <property type="match status" value="1"/>
</dbReference>
<evidence type="ECO:0000256" key="3">
    <source>
        <dbReference type="ARBA" id="ARBA00022679"/>
    </source>
</evidence>
<gene>
    <name evidence="8 9 12" type="primary">xylB</name>
    <name evidence="12" type="ORF">OF122_00160</name>
</gene>
<feature type="site" description="Important for activity" evidence="8">
    <location>
        <position position="7"/>
    </location>
</feature>
<dbReference type="InterPro" id="IPR018485">
    <property type="entry name" value="FGGY_C"/>
</dbReference>
<evidence type="ECO:0000256" key="9">
    <source>
        <dbReference type="RuleBase" id="RU364073"/>
    </source>
</evidence>
<feature type="domain" description="Carbohydrate kinase FGGY C-terminal" evidence="11">
    <location>
        <begin position="254"/>
        <end position="439"/>
    </location>
</feature>
<keyword evidence="4 8" id="KW-0547">Nucleotide-binding</keyword>
<comment type="function">
    <text evidence="8">Catalyzes the phosphorylation of D-xylulose to D-xylulose 5-phosphate.</text>
</comment>
<keyword evidence="5 8" id="KW-0418">Kinase</keyword>
<organism evidence="12 13">
    <name type="scientific">Pelagibacterium flavum</name>
    <dbReference type="NCBI Taxonomy" id="2984530"/>
    <lineage>
        <taxon>Bacteria</taxon>
        <taxon>Pseudomonadati</taxon>
        <taxon>Pseudomonadota</taxon>
        <taxon>Alphaproteobacteria</taxon>
        <taxon>Hyphomicrobiales</taxon>
        <taxon>Devosiaceae</taxon>
        <taxon>Pelagibacterium</taxon>
    </lineage>
</organism>
<dbReference type="InterPro" id="IPR043129">
    <property type="entry name" value="ATPase_NBD"/>
</dbReference>
<evidence type="ECO:0000256" key="8">
    <source>
        <dbReference type="HAMAP-Rule" id="MF_02220"/>
    </source>
</evidence>
<dbReference type="EC" id="2.7.1.17" evidence="8 9"/>
<dbReference type="InterPro" id="IPR018484">
    <property type="entry name" value="FGGY_N"/>
</dbReference>
<dbReference type="InterPro" id="IPR000577">
    <property type="entry name" value="Carb_kinase_FGGY"/>
</dbReference>
<evidence type="ECO:0000256" key="5">
    <source>
        <dbReference type="ARBA" id="ARBA00022777"/>
    </source>
</evidence>
<dbReference type="SUPFAM" id="SSF53067">
    <property type="entry name" value="Actin-like ATPase domain"/>
    <property type="match status" value="2"/>
</dbReference>
<sequence length="487" mass="51503">MTYLGLDIGTSGVKAVLIDGEGRALGEASAPLSVSRPRPGFSEQDPAHWWDAVLKAVDALKDRHADLVSAIRGIGLSGQMHGATLLDKDNKVIRPAILWNDVRSAAECAEMEEALPALRQIAGNIAMPGFTAPKILWVKKHEPENYAKIAKVLLPKDYVRFLLTGTYVSDMSDAAGTLWLDVEYRGWSDDLLAVTGLTTEHMPALVEGSEPSGHLSPELCARWGIAQTPVVAGGGGDNAASACGIGAVEPGSGFVSLGTSGVLFVSNDKFRPNTEGAVHAFCHAIPKTWHQMGVFLSATDSLNWFSKLVGQDAAGVTRAVAENFSGPGEEIFLPYLSGERTPHNNAAARGSFVGLSHLSDARTMGQAVMEGVAFAVRDCQRVLTDAGTQIDTLIAVGGGSKSDLWLEMIATNLGMAIAVPEDGDFGGAFGAARLGLIAATGADPRTVCTKPKIEKTIDPRADLKSAYDQSYARYRALYAGIEEARAQ</sequence>
<dbReference type="RefSeq" id="WP_264225887.1">
    <property type="nucleotide sequence ID" value="NZ_CP107716.1"/>
</dbReference>
<feature type="active site" description="Proton acceptor" evidence="8">
    <location>
        <position position="237"/>
    </location>
</feature>
<comment type="catalytic activity">
    <reaction evidence="8 9">
        <text>D-xylulose + ATP = D-xylulose 5-phosphate + ADP + H(+)</text>
        <dbReference type="Rhea" id="RHEA:10964"/>
        <dbReference type="ChEBI" id="CHEBI:15378"/>
        <dbReference type="ChEBI" id="CHEBI:17140"/>
        <dbReference type="ChEBI" id="CHEBI:30616"/>
        <dbReference type="ChEBI" id="CHEBI:57737"/>
        <dbReference type="ChEBI" id="CHEBI:456216"/>
        <dbReference type="EC" id="2.7.1.17"/>
    </reaction>
</comment>
<dbReference type="PANTHER" id="PTHR43095">
    <property type="entry name" value="SUGAR KINASE"/>
    <property type="match status" value="1"/>
</dbReference>